<dbReference type="InterPro" id="IPR022000">
    <property type="entry name" value="Min27-like_integrase_DNA_bind"/>
</dbReference>
<dbReference type="Proteomes" id="UP000054870">
    <property type="component" value="Unassembled WGS sequence"/>
</dbReference>
<dbReference type="PANTHER" id="PTHR30349:SF41">
    <property type="entry name" value="INTEGRASE_RECOMBINASE PROTEIN MJ0367-RELATED"/>
    <property type="match status" value="1"/>
</dbReference>
<proteinExistence type="inferred from homology"/>
<dbReference type="GO" id="GO:0015074">
    <property type="term" value="P:DNA integration"/>
    <property type="evidence" value="ECO:0007669"/>
    <property type="project" value="UniProtKB-KW"/>
</dbReference>
<gene>
    <name evidence="8" type="ORF">AWB75_05388</name>
</gene>
<dbReference type="EMBL" id="FCOF02000034">
    <property type="protein sequence ID" value="SAK83305.1"/>
    <property type="molecule type" value="Genomic_DNA"/>
</dbReference>
<evidence type="ECO:0000259" key="6">
    <source>
        <dbReference type="PROSITE" id="PS51898"/>
    </source>
</evidence>
<keyword evidence="3 5" id="KW-0238">DNA-binding</keyword>
<dbReference type="Gene3D" id="1.10.443.10">
    <property type="entry name" value="Intergrase catalytic core"/>
    <property type="match status" value="1"/>
</dbReference>
<evidence type="ECO:0000313" key="8">
    <source>
        <dbReference type="EMBL" id="SAK83305.1"/>
    </source>
</evidence>
<dbReference type="GO" id="GO:0003677">
    <property type="term" value="F:DNA binding"/>
    <property type="evidence" value="ECO:0007669"/>
    <property type="project" value="UniProtKB-UniRule"/>
</dbReference>
<dbReference type="SUPFAM" id="SSF56349">
    <property type="entry name" value="DNA breaking-rejoining enzymes"/>
    <property type="match status" value="1"/>
</dbReference>
<dbReference type="PANTHER" id="PTHR30349">
    <property type="entry name" value="PHAGE INTEGRASE-RELATED"/>
    <property type="match status" value="1"/>
</dbReference>
<protein>
    <submittedName>
        <fullName evidence="8">Bbp50</fullName>
    </submittedName>
</protein>
<sequence length="403" mass="45952">MNQMSRMNRTSGGVEIRDTSMRMHFTVEGTRYRPTLMIDGEALPPTPANIKYANRLIIEICERIRTGTFSMMEYFPDSDEVGASTELTVEAWLLRWLKMTRVETSTRRGYVGGVKFWSRARCDAKDRPMGTLALRSLKLSHILMAIAGRPELCGKTINNYVSVLRQALALAVTEKLLPTNLAEGVPRAKHQRQPANPFSRDESEAIIAEAALIEPQIHNYIEFWFWSGLRTSKMNGLDWRYVDFYGDVISIERVLVCGEEKDRTKTSEARLVRLNSRSRAALQRQRAITALAGGRVFQDPRHGKPWHSEEAFLRVYWSRILKRLGIRYRRPYNMRHSYATSMLMAGMTPAFCAKQLGHTVEMFLRIYTKWIDGNQNDLEMARLESALGVSVATAGGSASPYSR</sequence>
<dbReference type="GO" id="GO:0006310">
    <property type="term" value="P:DNA recombination"/>
    <property type="evidence" value="ECO:0007669"/>
    <property type="project" value="UniProtKB-KW"/>
</dbReference>
<keyword evidence="4" id="KW-0233">DNA recombination</keyword>
<dbReference type="CDD" id="cd01189">
    <property type="entry name" value="INT_ICEBs1_C_like"/>
    <property type="match status" value="1"/>
</dbReference>
<dbReference type="Gene3D" id="1.10.150.130">
    <property type="match status" value="1"/>
</dbReference>
<evidence type="ECO:0000256" key="4">
    <source>
        <dbReference type="ARBA" id="ARBA00023172"/>
    </source>
</evidence>
<dbReference type="InterPro" id="IPR010998">
    <property type="entry name" value="Integrase_recombinase_N"/>
</dbReference>
<evidence type="ECO:0000256" key="5">
    <source>
        <dbReference type="PROSITE-ProRule" id="PRU01248"/>
    </source>
</evidence>
<dbReference type="PROSITE" id="PS51900">
    <property type="entry name" value="CB"/>
    <property type="match status" value="1"/>
</dbReference>
<dbReference type="InterPro" id="IPR013762">
    <property type="entry name" value="Integrase-like_cat_sf"/>
</dbReference>
<comment type="similarity">
    <text evidence="1">Belongs to the 'phage' integrase family.</text>
</comment>
<dbReference type="InterPro" id="IPR011010">
    <property type="entry name" value="DNA_brk_join_enz"/>
</dbReference>
<dbReference type="Pfam" id="PF12167">
    <property type="entry name" value="Arm-DNA-bind_2"/>
    <property type="match status" value="1"/>
</dbReference>
<evidence type="ECO:0000256" key="2">
    <source>
        <dbReference type="ARBA" id="ARBA00022908"/>
    </source>
</evidence>
<dbReference type="PROSITE" id="PS51898">
    <property type="entry name" value="TYR_RECOMBINASE"/>
    <property type="match status" value="1"/>
</dbReference>
<dbReference type="InterPro" id="IPR044068">
    <property type="entry name" value="CB"/>
</dbReference>
<evidence type="ECO:0000313" key="9">
    <source>
        <dbReference type="Proteomes" id="UP000054870"/>
    </source>
</evidence>
<dbReference type="AlphaFoldDB" id="A0A158CLS1"/>
<dbReference type="InterPro" id="IPR050090">
    <property type="entry name" value="Tyrosine_recombinase_XerCD"/>
</dbReference>
<evidence type="ECO:0000256" key="3">
    <source>
        <dbReference type="ARBA" id="ARBA00023125"/>
    </source>
</evidence>
<organism evidence="8 9">
    <name type="scientific">Caballeronia catudaia</name>
    <dbReference type="NCBI Taxonomy" id="1777136"/>
    <lineage>
        <taxon>Bacteria</taxon>
        <taxon>Pseudomonadati</taxon>
        <taxon>Pseudomonadota</taxon>
        <taxon>Betaproteobacteria</taxon>
        <taxon>Burkholderiales</taxon>
        <taxon>Burkholderiaceae</taxon>
        <taxon>Caballeronia</taxon>
    </lineage>
</organism>
<dbReference type="RefSeq" id="WP_235012259.1">
    <property type="nucleotide sequence ID" value="NZ_FCOF02000034.1"/>
</dbReference>
<dbReference type="Pfam" id="PF00589">
    <property type="entry name" value="Phage_integrase"/>
    <property type="match status" value="1"/>
</dbReference>
<accession>A0A158CLS1</accession>
<evidence type="ECO:0000259" key="7">
    <source>
        <dbReference type="PROSITE" id="PS51900"/>
    </source>
</evidence>
<keyword evidence="2" id="KW-0229">DNA integration</keyword>
<evidence type="ECO:0000256" key="1">
    <source>
        <dbReference type="ARBA" id="ARBA00008857"/>
    </source>
</evidence>
<dbReference type="InterPro" id="IPR002104">
    <property type="entry name" value="Integrase_catalytic"/>
</dbReference>
<reference evidence="8" key="1">
    <citation type="submission" date="2016-01" db="EMBL/GenBank/DDBJ databases">
        <authorList>
            <person name="Peeters C."/>
        </authorList>
    </citation>
    <scope>NUCLEOTIDE SEQUENCE [LARGE SCALE GENOMIC DNA]</scope>
    <source>
        <strain evidence="8">LMG 29318</strain>
    </source>
</reference>
<feature type="domain" description="Core-binding (CB)" evidence="7">
    <location>
        <begin position="87"/>
        <end position="172"/>
    </location>
</feature>
<name>A0A158CLS1_9BURK</name>
<keyword evidence="9" id="KW-1185">Reference proteome</keyword>
<feature type="domain" description="Tyr recombinase" evidence="6">
    <location>
        <begin position="193"/>
        <end position="382"/>
    </location>
</feature>
<comment type="caution">
    <text evidence="8">The sequence shown here is derived from an EMBL/GenBank/DDBJ whole genome shotgun (WGS) entry which is preliminary data.</text>
</comment>